<dbReference type="GO" id="GO:0006109">
    <property type="term" value="P:regulation of carbohydrate metabolic process"/>
    <property type="evidence" value="ECO:0007669"/>
    <property type="project" value="InterPro"/>
</dbReference>
<sequence length="61" mass="6962">MALTLGRKSGEKVFIEDEHGRNIEVEVIRAERNVKHALKLRITAPQEFNIVRGEIYNGNNS</sequence>
<dbReference type="GO" id="GO:0006402">
    <property type="term" value="P:mRNA catabolic process"/>
    <property type="evidence" value="ECO:0007669"/>
    <property type="project" value="InterPro"/>
</dbReference>
<dbReference type="Gene3D" id="2.60.40.4380">
    <property type="entry name" value="Translational regulator CsrA"/>
    <property type="match status" value="1"/>
</dbReference>
<dbReference type="OrthoDB" id="2704537at2"/>
<proteinExistence type="predicted"/>
<dbReference type="InterPro" id="IPR036107">
    <property type="entry name" value="CsrA_sf"/>
</dbReference>
<accession>A0A1I0Y5Y0</accession>
<dbReference type="RefSeq" id="WP_090237034.1">
    <property type="nucleotide sequence ID" value="NZ_FOJW01000006.1"/>
</dbReference>
<reference evidence="1 2" key="1">
    <citation type="submission" date="2016-10" db="EMBL/GenBank/DDBJ databases">
        <authorList>
            <person name="de Groot N.N."/>
        </authorList>
    </citation>
    <scope>NUCLEOTIDE SEQUENCE [LARGE SCALE GENOMIC DNA]</scope>
    <source>
        <strain evidence="1 2">CGMCC 1.3702</strain>
    </source>
</reference>
<dbReference type="AlphaFoldDB" id="A0A1I0Y5Y0"/>
<dbReference type="Proteomes" id="UP000198642">
    <property type="component" value="Unassembled WGS sequence"/>
</dbReference>
<dbReference type="SUPFAM" id="SSF117130">
    <property type="entry name" value="CsrA-like"/>
    <property type="match status" value="1"/>
</dbReference>
<evidence type="ECO:0000313" key="2">
    <source>
        <dbReference type="Proteomes" id="UP000198642"/>
    </source>
</evidence>
<dbReference type="EMBL" id="FOJW01000006">
    <property type="protein sequence ID" value="SFB08642.1"/>
    <property type="molecule type" value="Genomic_DNA"/>
</dbReference>
<dbReference type="GO" id="GO:0003723">
    <property type="term" value="F:RNA binding"/>
    <property type="evidence" value="ECO:0007669"/>
    <property type="project" value="InterPro"/>
</dbReference>
<dbReference type="Pfam" id="PF02599">
    <property type="entry name" value="CsrA"/>
    <property type="match status" value="1"/>
</dbReference>
<keyword evidence="2" id="KW-1185">Reference proteome</keyword>
<name>A0A1I0Y5Y0_9BACI</name>
<protein>
    <submittedName>
        <fullName evidence="1">Carbon storage regulator, CsrA</fullName>
    </submittedName>
</protein>
<organism evidence="1 2">
    <name type="scientific">Lentibacillus halodurans</name>
    <dbReference type="NCBI Taxonomy" id="237679"/>
    <lineage>
        <taxon>Bacteria</taxon>
        <taxon>Bacillati</taxon>
        <taxon>Bacillota</taxon>
        <taxon>Bacilli</taxon>
        <taxon>Bacillales</taxon>
        <taxon>Bacillaceae</taxon>
        <taxon>Lentibacillus</taxon>
    </lineage>
</organism>
<evidence type="ECO:0000313" key="1">
    <source>
        <dbReference type="EMBL" id="SFB08642.1"/>
    </source>
</evidence>
<gene>
    <name evidence="1" type="ORF">SAMN04488072_106275</name>
</gene>
<dbReference type="InterPro" id="IPR003751">
    <property type="entry name" value="CsrA"/>
</dbReference>